<reference evidence="1" key="2">
    <citation type="submission" date="2014-01" db="EMBL/GenBank/DDBJ databases">
        <authorList>
            <person name="Hammerl J."/>
        </authorList>
    </citation>
    <scope>NUCLEOTIDE SEQUENCE</scope>
    <source>
        <strain evidence="1">48/10</strain>
        <plasmid evidence="1">p48/10</plasmid>
    </source>
</reference>
<name>A0AAI8ZLI4_VIBVL</name>
<organism evidence="1">
    <name type="scientific">Vibrio vulnificus</name>
    <dbReference type="NCBI Taxonomy" id="672"/>
    <lineage>
        <taxon>Bacteria</taxon>
        <taxon>Pseudomonadati</taxon>
        <taxon>Pseudomonadota</taxon>
        <taxon>Gammaproteobacteria</taxon>
        <taxon>Vibrionales</taxon>
        <taxon>Vibrionaceae</taxon>
        <taxon>Vibrio</taxon>
    </lineage>
</organism>
<dbReference type="EMBL" id="HG803186">
    <property type="protein sequence ID" value="CDM12508.1"/>
    <property type="molecule type" value="Genomic_DNA"/>
</dbReference>
<evidence type="ECO:0000313" key="1">
    <source>
        <dbReference type="EMBL" id="CDM12508.1"/>
    </source>
</evidence>
<protein>
    <submittedName>
        <fullName evidence="1">Peptide-binding protein (P1-like Ulx)</fullName>
    </submittedName>
</protein>
<sequence>MTMNLKKPTIDDLKPLYEEATEGQTEEQWLNHFTASIAKMLKKNPLWYRAYGMYWWGVKKQLIERELIVSDFIDADWVEKVQYDNPAYLLLAAFAYHDERQDMGALFDELHVIEMDDGTVDSYTLIDEDLEMLAVAKSLA</sequence>
<accession>A0AAI8ZLI4</accession>
<dbReference type="AlphaFoldDB" id="A0AAI8ZLI4"/>
<reference evidence="1" key="1">
    <citation type="journal article" date="2014" name="Genome Announc.">
        <title>Complete Nucleotide Sequence of pVv01, a P1-Like Plasmid Prophage of Vibrio vulnificus.</title>
        <authorList>
            <person name="Hammerl J.A."/>
            <person name="Klevanskaa K."/>
            <person name="Strauch E."/>
            <person name="Hertwig S."/>
        </authorList>
    </citation>
    <scope>NUCLEOTIDE SEQUENCE</scope>
    <source>
        <strain evidence="1">48/10</strain>
    </source>
</reference>
<keyword evidence="1" id="KW-0614">Plasmid</keyword>
<proteinExistence type="predicted"/>
<geneLocation type="plasmid" evidence="1">
    <name>p48/10</name>
</geneLocation>